<dbReference type="Proteomes" id="UP000189670">
    <property type="component" value="Unassembled WGS sequence"/>
</dbReference>
<sequence>QQLANAGRIISSIQAVANEATGKEILPDVEFTSEMFNQAMHQAAQNEARILLEQQLVSIREGVNERIASAMDNNPGRESLRLQQSLNQQVTEIEAIIRDPNFGPENTAQIQQLEKLFSEVGYGDLNEWQKAHETNKRIFENPDFKIQFEKGVAEIQKLATEFNQEKLNAWLEDSNNKALFEKYVDNPKNRLAQHGMPLVYGLAYLVPAEMLASMIGVDRAGPAAHFLFVVGISHVATTIHSKKYAASRFARLSGNTSQFRAAAAGWGATRELATKSYWKNFMHSMPAGMVAAQPVQAGASLYRYYSQHLRAKPETEAEKEANAKWDALMEHVFHGGQVLAFFSPGIWHAISGWEGIAKIPGVTAAGRMAQTVGRIPGRVAYNVAEGAARGFAGDWGTTAVDDIAVRIGRKMGTMQHASRALLKYGNGLTYLMATDLLYGTVGYFVDWAIYGEDSDYEVYVRSRVVEDIQTDRVREGSLFTNSRVIAEEFAGALLPTAM</sequence>
<name>A0A1V1NUN0_9BACT</name>
<organism evidence="1 2">
    <name type="scientific">Candidatus Magnetoglobus multicellularis str. Araruama</name>
    <dbReference type="NCBI Taxonomy" id="890399"/>
    <lineage>
        <taxon>Bacteria</taxon>
        <taxon>Pseudomonadati</taxon>
        <taxon>Thermodesulfobacteriota</taxon>
        <taxon>Desulfobacteria</taxon>
        <taxon>Desulfobacterales</taxon>
        <taxon>Desulfobacteraceae</taxon>
        <taxon>Candidatus Magnetoglobus</taxon>
    </lineage>
</organism>
<accession>A0A1V1NUN0</accession>
<proteinExistence type="predicted"/>
<protein>
    <submittedName>
        <fullName evidence="1">Uncharacterized protein</fullName>
    </submittedName>
</protein>
<evidence type="ECO:0000313" key="1">
    <source>
        <dbReference type="EMBL" id="ETR66302.1"/>
    </source>
</evidence>
<evidence type="ECO:0000313" key="2">
    <source>
        <dbReference type="Proteomes" id="UP000189670"/>
    </source>
</evidence>
<dbReference type="EMBL" id="ATBP01002089">
    <property type="protein sequence ID" value="ETR66302.1"/>
    <property type="molecule type" value="Genomic_DNA"/>
</dbReference>
<feature type="non-terminal residue" evidence="1">
    <location>
        <position position="1"/>
    </location>
</feature>
<gene>
    <name evidence="1" type="ORF">OMM_12976</name>
</gene>
<comment type="caution">
    <text evidence="1">The sequence shown here is derived from an EMBL/GenBank/DDBJ whole genome shotgun (WGS) entry which is preliminary data.</text>
</comment>
<feature type="non-terminal residue" evidence="1">
    <location>
        <position position="498"/>
    </location>
</feature>
<reference evidence="2" key="1">
    <citation type="submission" date="2012-11" db="EMBL/GenBank/DDBJ databases">
        <authorList>
            <person name="Lucero-Rivera Y.E."/>
            <person name="Tovar-Ramirez D."/>
        </authorList>
    </citation>
    <scope>NUCLEOTIDE SEQUENCE [LARGE SCALE GENOMIC DNA]</scope>
    <source>
        <strain evidence="2">Araruama</strain>
    </source>
</reference>
<dbReference type="AlphaFoldDB" id="A0A1V1NUN0"/>